<name>A0A655ETW3_SALET</name>
<protein>
    <submittedName>
        <fullName evidence="1">Uncharacterized protein</fullName>
    </submittedName>
</protein>
<dbReference type="EMBL" id="CQPA01000104">
    <property type="protein sequence ID" value="CNV33092.1"/>
    <property type="molecule type" value="Genomic_DNA"/>
</dbReference>
<accession>A0A655ETW3</accession>
<gene>
    <name evidence="1" type="ORF">ERS008198_05076</name>
</gene>
<dbReference type="AntiFam" id="ANF00149">
    <property type="entry name" value="Shadow ORF (opposite cshA)"/>
</dbReference>
<proteinExistence type="predicted"/>
<evidence type="ECO:0000313" key="1">
    <source>
        <dbReference type="EMBL" id="CNV33092.1"/>
    </source>
</evidence>
<evidence type="ECO:0000313" key="2">
    <source>
        <dbReference type="Proteomes" id="UP000041314"/>
    </source>
</evidence>
<reference evidence="1 2" key="1">
    <citation type="submission" date="2015-03" db="EMBL/GenBank/DDBJ databases">
        <authorList>
            <consortium name="Pathogen Informatics"/>
        </authorList>
    </citation>
    <scope>NUCLEOTIDE SEQUENCE [LARGE SCALE GENOMIC DNA]</scope>
    <source>
        <strain evidence="1 2">A1104</strain>
    </source>
</reference>
<dbReference type="AlphaFoldDB" id="A0A655ETW3"/>
<dbReference type="Proteomes" id="UP000041314">
    <property type="component" value="Unassembled WGS sequence"/>
</dbReference>
<organism evidence="1 2">
    <name type="scientific">Salmonella enterica subsp. enterica serovar Bovismorbificans</name>
    <dbReference type="NCBI Taxonomy" id="58097"/>
    <lineage>
        <taxon>Bacteria</taxon>
        <taxon>Pseudomonadati</taxon>
        <taxon>Pseudomonadota</taxon>
        <taxon>Gammaproteobacteria</taxon>
        <taxon>Enterobacterales</taxon>
        <taxon>Enterobacteriaceae</taxon>
        <taxon>Salmonella</taxon>
    </lineage>
</organism>
<sequence length="41" mass="4957">MTFRDLRHNSFNVFDEAHTQHFVGFIQHQTTQFREVESATF</sequence>